<dbReference type="InterPro" id="IPR023213">
    <property type="entry name" value="CAT-like_dom_sf"/>
</dbReference>
<dbReference type="Proteomes" id="UP001275440">
    <property type="component" value="Unassembled WGS sequence"/>
</dbReference>
<feature type="compositionally biased region" description="Low complexity" evidence="4">
    <location>
        <begin position="424"/>
        <end position="438"/>
    </location>
</feature>
<evidence type="ECO:0000256" key="3">
    <source>
        <dbReference type="ARBA" id="ARBA00022553"/>
    </source>
</evidence>
<evidence type="ECO:0000256" key="2">
    <source>
        <dbReference type="ARBA" id="ARBA00022450"/>
    </source>
</evidence>
<evidence type="ECO:0000256" key="4">
    <source>
        <dbReference type="SAM" id="MobiDB-lite"/>
    </source>
</evidence>
<dbReference type="InterPro" id="IPR006162">
    <property type="entry name" value="Ppantetheine_attach_site"/>
</dbReference>
<dbReference type="Gene3D" id="3.30.559.10">
    <property type="entry name" value="Chloramphenicol acetyltransferase-like domain"/>
    <property type="match status" value="1"/>
</dbReference>
<feature type="compositionally biased region" description="Basic residues" evidence="4">
    <location>
        <begin position="442"/>
        <end position="460"/>
    </location>
</feature>
<dbReference type="EMBL" id="WBMO01000001">
    <property type="protein sequence ID" value="MDV2474701.1"/>
    <property type="molecule type" value="Genomic_DNA"/>
</dbReference>
<dbReference type="InterPro" id="IPR042099">
    <property type="entry name" value="ANL_N_sf"/>
</dbReference>
<dbReference type="InterPro" id="IPR045851">
    <property type="entry name" value="AMP-bd_C_sf"/>
</dbReference>
<proteinExistence type="predicted"/>
<accession>A0ABU3WL15</accession>
<dbReference type="Pfam" id="PF13193">
    <property type="entry name" value="AMP-binding_C"/>
    <property type="match status" value="1"/>
</dbReference>
<keyword evidence="3" id="KW-0597">Phosphoprotein</keyword>
<dbReference type="PROSITE" id="PS50075">
    <property type="entry name" value="CARRIER"/>
    <property type="match status" value="1"/>
</dbReference>
<dbReference type="PANTHER" id="PTHR45527">
    <property type="entry name" value="NONRIBOSOMAL PEPTIDE SYNTHETASE"/>
    <property type="match status" value="1"/>
</dbReference>
<keyword evidence="2" id="KW-0596">Phosphopantetheine</keyword>
<dbReference type="InterPro" id="IPR020806">
    <property type="entry name" value="PKS_PP-bd"/>
</dbReference>
<feature type="compositionally biased region" description="Basic residues" evidence="4">
    <location>
        <begin position="483"/>
        <end position="498"/>
    </location>
</feature>
<dbReference type="SMART" id="SM00823">
    <property type="entry name" value="PKS_PP"/>
    <property type="match status" value="1"/>
</dbReference>
<dbReference type="InterPro" id="IPR009081">
    <property type="entry name" value="PP-bd_ACP"/>
</dbReference>
<dbReference type="Pfam" id="PF00668">
    <property type="entry name" value="Condensation"/>
    <property type="match status" value="1"/>
</dbReference>
<organism evidence="6 7">
    <name type="scientific">Rhodococcus zopfii</name>
    <dbReference type="NCBI Taxonomy" id="43772"/>
    <lineage>
        <taxon>Bacteria</taxon>
        <taxon>Bacillati</taxon>
        <taxon>Actinomycetota</taxon>
        <taxon>Actinomycetes</taxon>
        <taxon>Mycobacteriales</taxon>
        <taxon>Nocardiaceae</taxon>
        <taxon>Rhodococcus</taxon>
    </lineage>
</organism>
<feature type="domain" description="Carrier" evidence="5">
    <location>
        <begin position="130"/>
        <end position="205"/>
    </location>
</feature>
<dbReference type="InterPro" id="IPR025110">
    <property type="entry name" value="AMP-bd_C"/>
</dbReference>
<dbReference type="InterPro" id="IPR001242">
    <property type="entry name" value="Condensation_dom"/>
</dbReference>
<comment type="caution">
    <text evidence="6">The sequence shown here is derived from an EMBL/GenBank/DDBJ whole genome shotgun (WGS) entry which is preliminary data.</text>
</comment>
<dbReference type="SUPFAM" id="SSF47336">
    <property type="entry name" value="ACP-like"/>
    <property type="match status" value="1"/>
</dbReference>
<dbReference type="Pfam" id="PF00550">
    <property type="entry name" value="PP-binding"/>
    <property type="match status" value="1"/>
</dbReference>
<feature type="compositionally biased region" description="Low complexity" evidence="4">
    <location>
        <begin position="461"/>
        <end position="470"/>
    </location>
</feature>
<feature type="region of interest" description="Disordered" evidence="4">
    <location>
        <begin position="417"/>
        <end position="498"/>
    </location>
</feature>
<evidence type="ECO:0000259" key="5">
    <source>
        <dbReference type="PROSITE" id="PS50075"/>
    </source>
</evidence>
<evidence type="ECO:0000313" key="6">
    <source>
        <dbReference type="EMBL" id="MDV2474701.1"/>
    </source>
</evidence>
<sequence>MYRTGDLVAWNERGGLEYIGRTDFQVKVRGFRIELGEIESVLRDQDTVGQAVVVVRDDAHLGEQLVAYLVPDREGELDLEAVKSSVARELPSYMVPSAWVVLEALPLNINGKLDRKALPAPVFEAVAFRAPATAIEQIVAAVFAEVLGVERVGLDDDFFALGGNSLVATQVTARLGAALDAQVPVRSVFEASTVAGLAAAVESHAGSGARVALAARSRPERVPLSLAQQRMWFLNRFDSGTAVNNIPVALRLSGALDVAALSAAVRDVVARHEVLRTYYPEFDGVGQQVVRPVADAPALQVERIEAGRVTETVAELIGTGFDVTAEVPFRAALLELSSNERILVLVAHHISADGFSMGPLARGCDGGICGTIARRRAVVGAARGAVRRLRAVAARGPRRRARPGFADRAAARLLVRHPRRDPGRAGPAHRPAPAGAGDLSRRHPPFRAAGRRVRRRRTVRVRSGGHAVHGGARRVRGAAGAAVRHRGHRDRLAGRRAR</sequence>
<dbReference type="InterPro" id="IPR036736">
    <property type="entry name" value="ACP-like_sf"/>
</dbReference>
<gene>
    <name evidence="6" type="ORF">F8M49_03365</name>
</gene>
<dbReference type="PROSITE" id="PS00012">
    <property type="entry name" value="PHOSPHOPANTETHEINE"/>
    <property type="match status" value="1"/>
</dbReference>
<dbReference type="PANTHER" id="PTHR45527:SF1">
    <property type="entry name" value="FATTY ACID SYNTHASE"/>
    <property type="match status" value="1"/>
</dbReference>
<dbReference type="SUPFAM" id="SSF56801">
    <property type="entry name" value="Acetyl-CoA synthetase-like"/>
    <property type="match status" value="1"/>
</dbReference>
<keyword evidence="7" id="KW-1185">Reference proteome</keyword>
<name>A0ABU3WL15_9NOCA</name>
<protein>
    <submittedName>
        <fullName evidence="6">AMP-binding protein</fullName>
    </submittedName>
</protein>
<dbReference type="Gene3D" id="3.30.300.30">
    <property type="match status" value="1"/>
</dbReference>
<dbReference type="SUPFAM" id="SSF52777">
    <property type="entry name" value="CoA-dependent acyltransferases"/>
    <property type="match status" value="1"/>
</dbReference>
<evidence type="ECO:0000256" key="1">
    <source>
        <dbReference type="ARBA" id="ARBA00001957"/>
    </source>
</evidence>
<reference evidence="6 7" key="1">
    <citation type="submission" date="2019-10" db="EMBL/GenBank/DDBJ databases">
        <title>Draft Genome Assembly of Rhodococcus zopfii DSM44189.</title>
        <authorList>
            <person name="Sutton J.M."/>
            <person name="Akob D.M."/>
            <person name="Bushman T.J."/>
        </authorList>
    </citation>
    <scope>NUCLEOTIDE SEQUENCE [LARGE SCALE GENOMIC DNA]</scope>
    <source>
        <strain evidence="6 7">DSM 44189</strain>
    </source>
</reference>
<comment type="cofactor">
    <cofactor evidence="1">
        <name>pantetheine 4'-phosphate</name>
        <dbReference type="ChEBI" id="CHEBI:47942"/>
    </cofactor>
</comment>
<dbReference type="Gene3D" id="3.40.50.12780">
    <property type="entry name" value="N-terminal domain of ligase-like"/>
    <property type="match status" value="1"/>
</dbReference>
<dbReference type="Gene3D" id="1.10.1200.10">
    <property type="entry name" value="ACP-like"/>
    <property type="match status" value="1"/>
</dbReference>
<evidence type="ECO:0000313" key="7">
    <source>
        <dbReference type="Proteomes" id="UP001275440"/>
    </source>
</evidence>